<name>A0A9D4FG60_DREPO</name>
<comment type="caution">
    <text evidence="2">The sequence shown here is derived from an EMBL/GenBank/DDBJ whole genome shotgun (WGS) entry which is preliminary data.</text>
</comment>
<dbReference type="Pfam" id="PF05699">
    <property type="entry name" value="Dimer_Tnp_hAT"/>
    <property type="match status" value="1"/>
</dbReference>
<evidence type="ECO:0000259" key="1">
    <source>
        <dbReference type="Pfam" id="PF05699"/>
    </source>
</evidence>
<organism evidence="2 3">
    <name type="scientific">Dreissena polymorpha</name>
    <name type="common">Zebra mussel</name>
    <name type="synonym">Mytilus polymorpha</name>
    <dbReference type="NCBI Taxonomy" id="45954"/>
    <lineage>
        <taxon>Eukaryota</taxon>
        <taxon>Metazoa</taxon>
        <taxon>Spiralia</taxon>
        <taxon>Lophotrochozoa</taxon>
        <taxon>Mollusca</taxon>
        <taxon>Bivalvia</taxon>
        <taxon>Autobranchia</taxon>
        <taxon>Heteroconchia</taxon>
        <taxon>Euheterodonta</taxon>
        <taxon>Imparidentia</taxon>
        <taxon>Neoheterodontei</taxon>
        <taxon>Myida</taxon>
        <taxon>Dreissenoidea</taxon>
        <taxon>Dreissenidae</taxon>
        <taxon>Dreissena</taxon>
    </lineage>
</organism>
<proteinExistence type="predicted"/>
<evidence type="ECO:0000313" key="3">
    <source>
        <dbReference type="Proteomes" id="UP000828390"/>
    </source>
</evidence>
<dbReference type="GO" id="GO:0046983">
    <property type="term" value="F:protein dimerization activity"/>
    <property type="evidence" value="ECO:0007669"/>
    <property type="project" value="InterPro"/>
</dbReference>
<dbReference type="Proteomes" id="UP000828390">
    <property type="component" value="Unassembled WGS sequence"/>
</dbReference>
<dbReference type="SUPFAM" id="SSF53098">
    <property type="entry name" value="Ribonuclease H-like"/>
    <property type="match status" value="1"/>
</dbReference>
<protein>
    <recommendedName>
        <fullName evidence="1">HAT C-terminal dimerisation domain-containing protein</fullName>
    </recommendedName>
</protein>
<sequence length="57" mass="6257">MQGTSVPSERIFSTAGDPVSAHRACLDPGDVDMLIFVNTNIKLMNSENCIFNEQTIK</sequence>
<dbReference type="EMBL" id="JAIWYP010000007">
    <property type="protein sequence ID" value="KAH3796046.1"/>
    <property type="molecule type" value="Genomic_DNA"/>
</dbReference>
<keyword evidence="3" id="KW-1185">Reference proteome</keyword>
<dbReference type="AlphaFoldDB" id="A0A9D4FG60"/>
<dbReference type="InterPro" id="IPR012337">
    <property type="entry name" value="RNaseH-like_sf"/>
</dbReference>
<feature type="domain" description="HAT C-terminal dimerisation" evidence="1">
    <location>
        <begin position="2"/>
        <end position="41"/>
    </location>
</feature>
<dbReference type="InterPro" id="IPR008906">
    <property type="entry name" value="HATC_C_dom"/>
</dbReference>
<reference evidence="2" key="1">
    <citation type="journal article" date="2019" name="bioRxiv">
        <title>The Genome of the Zebra Mussel, Dreissena polymorpha: A Resource for Invasive Species Research.</title>
        <authorList>
            <person name="McCartney M.A."/>
            <person name="Auch B."/>
            <person name="Kono T."/>
            <person name="Mallez S."/>
            <person name="Zhang Y."/>
            <person name="Obille A."/>
            <person name="Becker A."/>
            <person name="Abrahante J.E."/>
            <person name="Garbe J."/>
            <person name="Badalamenti J.P."/>
            <person name="Herman A."/>
            <person name="Mangelson H."/>
            <person name="Liachko I."/>
            <person name="Sullivan S."/>
            <person name="Sone E.D."/>
            <person name="Koren S."/>
            <person name="Silverstein K.A.T."/>
            <person name="Beckman K.B."/>
            <person name="Gohl D.M."/>
        </authorList>
    </citation>
    <scope>NUCLEOTIDE SEQUENCE</scope>
    <source>
        <strain evidence="2">Duluth1</strain>
        <tissue evidence="2">Whole animal</tissue>
    </source>
</reference>
<reference evidence="2" key="2">
    <citation type="submission" date="2020-11" db="EMBL/GenBank/DDBJ databases">
        <authorList>
            <person name="McCartney M.A."/>
            <person name="Auch B."/>
            <person name="Kono T."/>
            <person name="Mallez S."/>
            <person name="Becker A."/>
            <person name="Gohl D.M."/>
            <person name="Silverstein K.A.T."/>
            <person name="Koren S."/>
            <person name="Bechman K.B."/>
            <person name="Herman A."/>
            <person name="Abrahante J.E."/>
            <person name="Garbe J."/>
        </authorList>
    </citation>
    <scope>NUCLEOTIDE SEQUENCE</scope>
    <source>
        <strain evidence="2">Duluth1</strain>
        <tissue evidence="2">Whole animal</tissue>
    </source>
</reference>
<gene>
    <name evidence="2" type="ORF">DPMN_149610</name>
</gene>
<evidence type="ECO:0000313" key="2">
    <source>
        <dbReference type="EMBL" id="KAH3796046.1"/>
    </source>
</evidence>
<accession>A0A9D4FG60</accession>